<evidence type="ECO:0000256" key="1">
    <source>
        <dbReference type="SAM" id="MobiDB-lite"/>
    </source>
</evidence>
<reference evidence="2 3" key="1">
    <citation type="submission" date="2016-05" db="EMBL/GenBank/DDBJ databases">
        <title>Compelete Genome Sequence of Bacteriochlorophyll-Synthesizing Bacterium Porphyrobacter neustonensis DSM 9434.</title>
        <authorList>
            <person name="Shi X.-L."/>
            <person name="Wu Y.-H."/>
            <person name="Cheng H."/>
            <person name="Xu L."/>
            <person name="Zhang X.-Q."/>
            <person name="Wang C.-S."/>
            <person name="Xu X.-W."/>
        </authorList>
    </citation>
    <scope>NUCLEOTIDE SEQUENCE [LARGE SCALE GENOMIC DNA]</scope>
    <source>
        <strain evidence="2 3">DSM 9434</strain>
    </source>
</reference>
<dbReference type="KEGG" id="pns:A9D12_04795"/>
<accession>A0A192D8A5</accession>
<dbReference type="OrthoDB" id="7566477at2"/>
<dbReference type="InterPro" id="IPR011990">
    <property type="entry name" value="TPR-like_helical_dom_sf"/>
</dbReference>
<dbReference type="SMART" id="SM00028">
    <property type="entry name" value="TPR"/>
    <property type="match status" value="3"/>
</dbReference>
<dbReference type="Proteomes" id="UP000078263">
    <property type="component" value="Chromosome"/>
</dbReference>
<dbReference type="InterPro" id="IPR019734">
    <property type="entry name" value="TPR_rpt"/>
</dbReference>
<evidence type="ECO:0000313" key="3">
    <source>
        <dbReference type="Proteomes" id="UP000078263"/>
    </source>
</evidence>
<evidence type="ECO:0000313" key="2">
    <source>
        <dbReference type="EMBL" id="ANK14097.1"/>
    </source>
</evidence>
<protein>
    <submittedName>
        <fullName evidence="2">Uncharacterized protein</fullName>
    </submittedName>
</protein>
<dbReference type="AlphaFoldDB" id="A0A192D8A5"/>
<dbReference type="STRING" id="1112.A9D12_04795"/>
<sequence>MGGAMPNDDLVRDRPPRADAAAPPPSAADVAAEAPLNATSAWLQGCLSQLEEDPARAHAMAQIRRAESTGTDRVLANHCLGTAASELGLWDDARTAFAAARAETPAAESRTRARFGALAGNAALAGGDAAGAERLLIEAEADARAARASLLEAIAATDRARALVTLGRTDQALAALDNATTLVPDRAEGWLLKATLLRRLERLPEAQTAIERAATLAPSNPAVGLEAGVIAVLTGRDAAARASWQSVIDLAPGTPEAATATGYLAQLAPAPDIAVPTPEETPPP</sequence>
<keyword evidence="3" id="KW-1185">Reference proteome</keyword>
<organism evidence="2 3">
    <name type="scientific">Erythrobacter neustonensis</name>
    <dbReference type="NCBI Taxonomy" id="1112"/>
    <lineage>
        <taxon>Bacteria</taxon>
        <taxon>Pseudomonadati</taxon>
        <taxon>Pseudomonadota</taxon>
        <taxon>Alphaproteobacteria</taxon>
        <taxon>Sphingomonadales</taxon>
        <taxon>Erythrobacteraceae</taxon>
        <taxon>Erythrobacter/Porphyrobacter group</taxon>
        <taxon>Erythrobacter</taxon>
    </lineage>
</organism>
<proteinExistence type="predicted"/>
<dbReference type="EMBL" id="CP016033">
    <property type="protein sequence ID" value="ANK14097.1"/>
    <property type="molecule type" value="Genomic_DNA"/>
</dbReference>
<name>A0A192D8A5_9SPHN</name>
<dbReference type="Gene3D" id="1.25.40.10">
    <property type="entry name" value="Tetratricopeptide repeat domain"/>
    <property type="match status" value="1"/>
</dbReference>
<gene>
    <name evidence="2" type="ORF">A9D12_04795</name>
</gene>
<dbReference type="Pfam" id="PF13432">
    <property type="entry name" value="TPR_16"/>
    <property type="match status" value="1"/>
</dbReference>
<dbReference type="SUPFAM" id="SSF48452">
    <property type="entry name" value="TPR-like"/>
    <property type="match status" value="1"/>
</dbReference>
<feature type="region of interest" description="Disordered" evidence="1">
    <location>
        <begin position="1"/>
        <end position="30"/>
    </location>
</feature>